<evidence type="ECO:0000256" key="1">
    <source>
        <dbReference type="ARBA" id="ARBA00008875"/>
    </source>
</evidence>
<comment type="caution">
    <text evidence="8">The sequence shown here is derived from an EMBL/GenBank/DDBJ whole genome shotgun (WGS) entry which is preliminary data.</text>
</comment>
<evidence type="ECO:0000256" key="2">
    <source>
        <dbReference type="ARBA" id="ARBA00022801"/>
    </source>
</evidence>
<keyword evidence="6" id="KW-0326">Glycosidase</keyword>
<dbReference type="PANTHER" id="PTHR43280:SF2">
    <property type="entry name" value="HTH-TYPE TRANSCRIPTIONAL REGULATOR EXSA"/>
    <property type="match status" value="1"/>
</dbReference>
<dbReference type="AlphaFoldDB" id="A0A430A7J6"/>
<evidence type="ECO:0000256" key="3">
    <source>
        <dbReference type="ARBA" id="ARBA00023015"/>
    </source>
</evidence>
<dbReference type="PROSITE" id="PS01124">
    <property type="entry name" value="HTH_ARAC_FAMILY_2"/>
    <property type="match status" value="1"/>
</dbReference>
<dbReference type="GO" id="GO:0043565">
    <property type="term" value="F:sequence-specific DNA binding"/>
    <property type="evidence" value="ECO:0007669"/>
    <property type="project" value="InterPro"/>
</dbReference>
<dbReference type="PANTHER" id="PTHR43280">
    <property type="entry name" value="ARAC-FAMILY TRANSCRIPTIONAL REGULATOR"/>
    <property type="match status" value="1"/>
</dbReference>
<organism evidence="8 9">
    <name type="scientific">Vagococcus fessus</name>
    <dbReference type="NCBI Taxonomy" id="120370"/>
    <lineage>
        <taxon>Bacteria</taxon>
        <taxon>Bacillati</taxon>
        <taxon>Bacillota</taxon>
        <taxon>Bacilli</taxon>
        <taxon>Lactobacillales</taxon>
        <taxon>Enterococcaceae</taxon>
        <taxon>Vagococcus</taxon>
    </lineage>
</organism>
<reference evidence="8 9" key="1">
    <citation type="submission" date="2017-05" db="EMBL/GenBank/DDBJ databases">
        <title>Vagococcus spp. assemblies.</title>
        <authorList>
            <person name="Gulvik C.A."/>
        </authorList>
    </citation>
    <scope>NUCLEOTIDE SEQUENCE [LARGE SCALE GENOMIC DNA]</scope>
    <source>
        <strain evidence="8 9">CCUG 41755</strain>
    </source>
</reference>
<evidence type="ECO:0000259" key="7">
    <source>
        <dbReference type="PROSITE" id="PS01124"/>
    </source>
</evidence>
<dbReference type="InterPro" id="IPR009057">
    <property type="entry name" value="Homeodomain-like_sf"/>
</dbReference>
<evidence type="ECO:0000256" key="5">
    <source>
        <dbReference type="ARBA" id="ARBA00023163"/>
    </source>
</evidence>
<dbReference type="RefSeq" id="WP_126831299.1">
    <property type="nucleotide sequence ID" value="NZ_CBCRYB010000004.1"/>
</dbReference>
<dbReference type="InterPro" id="IPR049166">
    <property type="entry name" value="GH39_cat"/>
</dbReference>
<dbReference type="Gene3D" id="2.60.40.1500">
    <property type="entry name" value="Glycosyl hydrolase domain, family 39"/>
    <property type="match status" value="1"/>
</dbReference>
<feature type="domain" description="HTH araC/xylS-type" evidence="7">
    <location>
        <begin position="171"/>
        <end position="269"/>
    </location>
</feature>
<name>A0A430A7J6_9ENTE</name>
<evidence type="ECO:0000256" key="6">
    <source>
        <dbReference type="ARBA" id="ARBA00023295"/>
    </source>
</evidence>
<evidence type="ECO:0000313" key="9">
    <source>
        <dbReference type="Proteomes" id="UP000287101"/>
    </source>
</evidence>
<dbReference type="SUPFAM" id="SSF51011">
    <property type="entry name" value="Glycosyl hydrolase domain"/>
    <property type="match status" value="1"/>
</dbReference>
<comment type="similarity">
    <text evidence="1">Belongs to the glycosyl hydrolase 39 family.</text>
</comment>
<accession>A0A430A7J6</accession>
<dbReference type="GO" id="GO:0016798">
    <property type="term" value="F:hydrolase activity, acting on glycosyl bonds"/>
    <property type="evidence" value="ECO:0007669"/>
    <property type="project" value="UniProtKB-KW"/>
</dbReference>
<dbReference type="OrthoDB" id="506156at2"/>
<dbReference type="Pfam" id="PF01229">
    <property type="entry name" value="Glyco_hydro_39"/>
    <property type="match status" value="1"/>
</dbReference>
<dbReference type="Gene3D" id="1.10.10.60">
    <property type="entry name" value="Homeodomain-like"/>
    <property type="match status" value="2"/>
</dbReference>
<dbReference type="GO" id="GO:0003700">
    <property type="term" value="F:DNA-binding transcription factor activity"/>
    <property type="evidence" value="ECO:0007669"/>
    <property type="project" value="InterPro"/>
</dbReference>
<keyword evidence="9" id="KW-1185">Reference proteome</keyword>
<keyword evidence="5" id="KW-0804">Transcription</keyword>
<proteinExistence type="inferred from homology"/>
<dbReference type="SUPFAM" id="SSF51445">
    <property type="entry name" value="(Trans)glycosidases"/>
    <property type="match status" value="1"/>
</dbReference>
<dbReference type="InterPro" id="IPR018060">
    <property type="entry name" value="HTH_AraC"/>
</dbReference>
<dbReference type="SUPFAM" id="SSF46689">
    <property type="entry name" value="Homeodomain-like"/>
    <property type="match status" value="2"/>
</dbReference>
<keyword evidence="4" id="KW-0238">DNA-binding</keyword>
<dbReference type="EMBL" id="NGJY01000002">
    <property type="protein sequence ID" value="RSU03086.1"/>
    <property type="molecule type" value="Genomic_DNA"/>
</dbReference>
<evidence type="ECO:0000256" key="4">
    <source>
        <dbReference type="ARBA" id="ARBA00023125"/>
    </source>
</evidence>
<dbReference type="Pfam" id="PF12833">
    <property type="entry name" value="HTH_18"/>
    <property type="match status" value="1"/>
</dbReference>
<keyword evidence="2" id="KW-0378">Hydrolase</keyword>
<gene>
    <name evidence="8" type="ORF">CBF31_05045</name>
</gene>
<dbReference type="Proteomes" id="UP000287101">
    <property type="component" value="Unassembled WGS sequence"/>
</dbReference>
<sequence length="756" mass="87467">MSQGVSVLPFDISLVSIVKASPEMDNQYRLFFAVEGTLAYQLEGQQGQLKKDELLMINPNESFTLTSEEENAILFMTFDRQLIEGTNLYERLPLFVNDLSKLTLIKESQLDIVKKNLLLILLDCIGGESNVFDQLQKFYELLAILVGEFVVGYQEEQTDERLPQVEDPRISETLRYIEGHYQEKLSLEQLANLQYLTPFYFSKLFKDEVGLSLSEYLQARRGAKAKELLALPELTISQIADASGFSNEKAFYKFFRDTYGLTPKQYQKQVNSESVELESDDIRPIETEEIYRLLSYILVNKNIPYRFYNNQGSLNLSVKESLDTALNLPDRLVTIGNVENGEKAIVQKQLVQLQKEQGFEFIHFTELLAEDNFSYSNEMVSNFIRNRNWFDFINEQGLKPMVRLTLPREVKSFHDLEDWFSTYRETLVYLKSREQALHIEMAIAEYDEQFQQYQLVYDWMKEISEDFTVGLKLNLTTQEELLQLEEHLVNYQPIIEFYSVILVGEIDTQKGTQGNDIIEKITYLADFLDGLKLESVPIYLLDWNTLMGYGDVLSGTFYRAALILDTIVALADRLSGIGYWLNIGIDRTDEDKCEISSLSLFMYDGLRRPVYHALTLLYQLSSSMVAKTETSVLTFDKKREAYQLVIWNPTYMNPLYSLDYHSIQKQNHELMVALKGLPQGTYFIKKYTLSKDQGGIYNTWLSLGGVREIDRASQTHLETTILPQLEVQEKKVSSELAFQLEMSFNSCHLLEIKKVN</sequence>
<keyword evidence="3" id="KW-0805">Transcription regulation</keyword>
<dbReference type="Gene3D" id="3.20.20.80">
    <property type="entry name" value="Glycosidases"/>
    <property type="match status" value="1"/>
</dbReference>
<dbReference type="InterPro" id="IPR017853">
    <property type="entry name" value="GH"/>
</dbReference>
<dbReference type="SMART" id="SM00342">
    <property type="entry name" value="HTH_ARAC"/>
    <property type="match status" value="1"/>
</dbReference>
<evidence type="ECO:0000313" key="8">
    <source>
        <dbReference type="EMBL" id="RSU03086.1"/>
    </source>
</evidence>
<protein>
    <recommendedName>
        <fullName evidence="7">HTH araC/xylS-type domain-containing protein</fullName>
    </recommendedName>
</protein>